<dbReference type="SMART" id="SM01391">
    <property type="entry name" value="Filament"/>
    <property type="match status" value="1"/>
</dbReference>
<dbReference type="Gene3D" id="1.20.5.1160">
    <property type="entry name" value="Vasodilator-stimulated phosphoprotein"/>
    <property type="match status" value="1"/>
</dbReference>
<dbReference type="Pfam" id="PF00038">
    <property type="entry name" value="Filament"/>
    <property type="match status" value="1"/>
</dbReference>
<gene>
    <name evidence="8" type="ORF">VZT92_003818</name>
</gene>
<reference evidence="8 9" key="1">
    <citation type="journal article" date="2024" name="Genome Biol. Evol.">
        <title>Chromosome-level genome assembly of the viviparous eelpout Zoarces viviparus.</title>
        <authorList>
            <person name="Fuhrmann N."/>
            <person name="Brasseur M.V."/>
            <person name="Bakowski C.E."/>
            <person name="Podsiadlowski L."/>
            <person name="Prost S."/>
            <person name="Krehenwinkel H."/>
            <person name="Mayer C."/>
        </authorList>
    </citation>
    <scope>NUCLEOTIDE SEQUENCE [LARGE SCALE GENOMIC DNA]</scope>
    <source>
        <strain evidence="8">NO-MEL_2022_Ind0_liver</strain>
    </source>
</reference>
<dbReference type="FunFam" id="1.20.5.170:FF:000002">
    <property type="entry name" value="Type I keratin KA11"/>
    <property type="match status" value="1"/>
</dbReference>
<dbReference type="SUPFAM" id="SSF64593">
    <property type="entry name" value="Intermediate filament protein, coiled coil region"/>
    <property type="match status" value="2"/>
</dbReference>
<dbReference type="GO" id="GO:0005886">
    <property type="term" value="C:plasma membrane"/>
    <property type="evidence" value="ECO:0007669"/>
    <property type="project" value="TreeGrafter"/>
</dbReference>
<keyword evidence="3 6" id="KW-0175">Coiled coil</keyword>
<dbReference type="InterPro" id="IPR039008">
    <property type="entry name" value="IF_rod_dom"/>
</dbReference>
<organism evidence="8 9">
    <name type="scientific">Zoarces viviparus</name>
    <name type="common">Viviparous eelpout</name>
    <name type="synonym">Blennius viviparus</name>
    <dbReference type="NCBI Taxonomy" id="48416"/>
    <lineage>
        <taxon>Eukaryota</taxon>
        <taxon>Metazoa</taxon>
        <taxon>Chordata</taxon>
        <taxon>Craniata</taxon>
        <taxon>Vertebrata</taxon>
        <taxon>Euteleostomi</taxon>
        <taxon>Actinopterygii</taxon>
        <taxon>Neopterygii</taxon>
        <taxon>Teleostei</taxon>
        <taxon>Neoteleostei</taxon>
        <taxon>Acanthomorphata</taxon>
        <taxon>Eupercaria</taxon>
        <taxon>Perciformes</taxon>
        <taxon>Cottioidei</taxon>
        <taxon>Zoarcales</taxon>
        <taxon>Zoarcidae</taxon>
        <taxon>Zoarcinae</taxon>
        <taxon>Zoarces</taxon>
    </lineage>
</organism>
<dbReference type="GO" id="GO:0005882">
    <property type="term" value="C:intermediate filament"/>
    <property type="evidence" value="ECO:0007669"/>
    <property type="project" value="UniProtKB-KW"/>
</dbReference>
<dbReference type="GO" id="GO:0030424">
    <property type="term" value="C:axon"/>
    <property type="evidence" value="ECO:0007669"/>
    <property type="project" value="TreeGrafter"/>
</dbReference>
<evidence type="ECO:0000256" key="3">
    <source>
        <dbReference type="ARBA" id="ARBA00023054"/>
    </source>
</evidence>
<feature type="coiled-coil region" evidence="6">
    <location>
        <begin position="295"/>
        <end position="322"/>
    </location>
</feature>
<evidence type="ECO:0000256" key="5">
    <source>
        <dbReference type="RuleBase" id="RU000685"/>
    </source>
</evidence>
<dbReference type="PROSITE" id="PS00226">
    <property type="entry name" value="IF_ROD_1"/>
    <property type="match status" value="1"/>
</dbReference>
<accession>A0AAW1FY34</accession>
<dbReference type="FunFam" id="1.20.5.1160:FF:000001">
    <property type="entry name" value="Keratin type II"/>
    <property type="match status" value="1"/>
</dbReference>
<comment type="similarity">
    <text evidence="4 5">Belongs to the intermediate filament family.</text>
</comment>
<proteinExistence type="inferred from homology"/>
<dbReference type="PANTHER" id="PTHR45652:SF5">
    <property type="entry name" value="VIMENTIN"/>
    <property type="match status" value="1"/>
</dbReference>
<dbReference type="GO" id="GO:0005200">
    <property type="term" value="F:structural constituent of cytoskeleton"/>
    <property type="evidence" value="ECO:0007669"/>
    <property type="project" value="TreeGrafter"/>
</dbReference>
<dbReference type="EMBL" id="JBCEZU010000023">
    <property type="protein sequence ID" value="KAK9538659.1"/>
    <property type="molecule type" value="Genomic_DNA"/>
</dbReference>
<name>A0AAW1FY34_ZOAVI</name>
<dbReference type="GO" id="GO:0005737">
    <property type="term" value="C:cytoplasm"/>
    <property type="evidence" value="ECO:0007669"/>
    <property type="project" value="TreeGrafter"/>
</dbReference>
<evidence type="ECO:0000256" key="4">
    <source>
        <dbReference type="ARBA" id="ARBA00061646"/>
    </source>
</evidence>
<dbReference type="AlphaFoldDB" id="A0AAW1FY34"/>
<evidence type="ECO:0000313" key="8">
    <source>
        <dbReference type="EMBL" id="KAK9538659.1"/>
    </source>
</evidence>
<protein>
    <recommendedName>
        <fullName evidence="7">IF rod domain-containing protein</fullName>
    </recommendedName>
</protein>
<evidence type="ECO:0000256" key="1">
    <source>
        <dbReference type="ARBA" id="ARBA00002825"/>
    </source>
</evidence>
<dbReference type="InterPro" id="IPR050405">
    <property type="entry name" value="Intermediate_filament"/>
</dbReference>
<evidence type="ECO:0000259" key="7">
    <source>
        <dbReference type="PROSITE" id="PS51842"/>
    </source>
</evidence>
<feature type="domain" description="IF rod" evidence="7">
    <location>
        <begin position="73"/>
        <end position="383"/>
    </location>
</feature>
<comment type="function">
    <text evidence="1">Vimentins are class-III intermediate filaments found in various non-epithelial cells, especially mesenchymal cells. Vimentin is attached to the nucleus, endoplasmic reticulum, and mitochondria, either laterally or terminally.</text>
</comment>
<keyword evidence="2 5" id="KW-0403">Intermediate filament</keyword>
<keyword evidence="9" id="KW-1185">Reference proteome</keyword>
<evidence type="ECO:0000313" key="9">
    <source>
        <dbReference type="Proteomes" id="UP001488805"/>
    </source>
</evidence>
<sequence length="441" mass="51017">MSSYTVGPQSSYMKMFGGEGVADRTSYSSCQFSSPVRSSSFYATNTNRSSACMVDFSRSGAINRESITNRTSEKRQMQLLNDRFANYIETVRSLEHRNKTLVAELEQLQGKGTSRVGDLYKDEMLVLRCQVDQLTNEKARVEVYRDNLAEDIDKLRKRLQEEISQREAAECTLHKFRSDVDKAVFIRVDLEQKVKNFEAQIIFLKKLHDEEILKLQKQIQQQQPVHGDVVDGTKFDLTAALRDIRKQYEIMAQENLQESEKWYKSQFDDLTKAAARHDEALSVAKQEAIEYRYKIQTLTCDVDALRGTNESMERQMREMEQSVSLETCGYQESVVRLQEDIFNLKDKMACHLREYQELLNVKMALDIEIATYRKLLDGEENRITTPLPNFSSLNLRGRDPEFDYDGSTTKNVRLITKVIETTVTEDDQVINESTQDHDDSE</sequence>
<dbReference type="FunFam" id="1.20.5.500:FF:000001">
    <property type="entry name" value="Type II keratin 23"/>
    <property type="match status" value="1"/>
</dbReference>
<dbReference type="InterPro" id="IPR018039">
    <property type="entry name" value="IF_conserved"/>
</dbReference>
<evidence type="ECO:0000256" key="2">
    <source>
        <dbReference type="ARBA" id="ARBA00022754"/>
    </source>
</evidence>
<dbReference type="Gene3D" id="1.20.5.170">
    <property type="match status" value="1"/>
</dbReference>
<comment type="caution">
    <text evidence="8">The sequence shown here is derived from an EMBL/GenBank/DDBJ whole genome shotgun (WGS) entry which is preliminary data.</text>
</comment>
<feature type="coiled-coil region" evidence="6">
    <location>
        <begin position="77"/>
        <end position="207"/>
    </location>
</feature>
<dbReference type="GO" id="GO:0045109">
    <property type="term" value="P:intermediate filament organization"/>
    <property type="evidence" value="ECO:0007669"/>
    <property type="project" value="TreeGrafter"/>
</dbReference>
<dbReference type="PANTHER" id="PTHR45652">
    <property type="entry name" value="GLIAL FIBRILLARY ACIDIC PROTEIN"/>
    <property type="match status" value="1"/>
</dbReference>
<dbReference type="Gene3D" id="1.20.5.500">
    <property type="entry name" value="Single helix bin"/>
    <property type="match status" value="1"/>
</dbReference>
<dbReference type="Proteomes" id="UP001488805">
    <property type="component" value="Unassembled WGS sequence"/>
</dbReference>
<dbReference type="PROSITE" id="PS51842">
    <property type="entry name" value="IF_ROD_2"/>
    <property type="match status" value="1"/>
</dbReference>
<evidence type="ECO:0000256" key="6">
    <source>
        <dbReference type="SAM" id="Coils"/>
    </source>
</evidence>